<accession>A0ABN1BKC8</accession>
<evidence type="ECO:0000313" key="6">
    <source>
        <dbReference type="EMBL" id="GAA0498637.1"/>
    </source>
</evidence>
<reference evidence="6 7" key="1">
    <citation type="journal article" date="2019" name="Int. J. Syst. Evol. Microbiol.">
        <title>The Global Catalogue of Microorganisms (GCM) 10K type strain sequencing project: providing services to taxonomists for standard genome sequencing and annotation.</title>
        <authorList>
            <consortium name="The Broad Institute Genomics Platform"/>
            <consortium name="The Broad Institute Genome Sequencing Center for Infectious Disease"/>
            <person name="Wu L."/>
            <person name="Ma J."/>
        </authorList>
    </citation>
    <scope>NUCLEOTIDE SEQUENCE [LARGE SCALE GENOMIC DNA]</scope>
    <source>
        <strain evidence="6 7">JCM 14330</strain>
    </source>
</reference>
<sequence>MPNTPWNAMPRNPYQIDEEPSDIEFDAYEAHEGDRLFASTLARGMQILRCFTPLEPALGNKELARRTGLSPPTISRFTYTLVKLGYLRPDTLSGKYRLAPGVVSLGYPLLASITLRQLARPLMNVLAESMNCSVSMGIRDRLSIVYVETSRITSSFAPQLSDIGLRFPIVSTAIGHAFISGCEPVERQKLLNEIRVKTPRMWAEHQDHAARSVEAFAKKGFCSVYGEQHPDHYAVGVPMGRLRDGELIVFNAVIPRFRASRQSVEEGLAPRLVEMVAQVRRSSYAV</sequence>
<gene>
    <name evidence="6" type="ORF">GCM10009097_13680</name>
</gene>
<dbReference type="PROSITE" id="PS51078">
    <property type="entry name" value="ICLR_ED"/>
    <property type="match status" value="1"/>
</dbReference>
<dbReference type="PROSITE" id="PS51077">
    <property type="entry name" value="HTH_ICLR"/>
    <property type="match status" value="1"/>
</dbReference>
<organism evidence="6 7">
    <name type="scientific">Pigmentiphaga daeguensis</name>
    <dbReference type="NCBI Taxonomy" id="414049"/>
    <lineage>
        <taxon>Bacteria</taxon>
        <taxon>Pseudomonadati</taxon>
        <taxon>Pseudomonadota</taxon>
        <taxon>Betaproteobacteria</taxon>
        <taxon>Burkholderiales</taxon>
        <taxon>Alcaligenaceae</taxon>
        <taxon>Pigmentiphaga</taxon>
    </lineage>
</organism>
<dbReference type="RefSeq" id="WP_243724555.1">
    <property type="nucleotide sequence ID" value="NZ_BAAAEN010000004.1"/>
</dbReference>
<dbReference type="InterPro" id="IPR029016">
    <property type="entry name" value="GAF-like_dom_sf"/>
</dbReference>
<dbReference type="EMBL" id="BAAAEN010000004">
    <property type="protein sequence ID" value="GAA0498637.1"/>
    <property type="molecule type" value="Genomic_DNA"/>
</dbReference>
<keyword evidence="7" id="KW-1185">Reference proteome</keyword>
<evidence type="ECO:0000259" key="5">
    <source>
        <dbReference type="PROSITE" id="PS51078"/>
    </source>
</evidence>
<proteinExistence type="predicted"/>
<dbReference type="InterPro" id="IPR036390">
    <property type="entry name" value="WH_DNA-bd_sf"/>
</dbReference>
<dbReference type="InterPro" id="IPR014757">
    <property type="entry name" value="Tscrpt_reg_IclR_C"/>
</dbReference>
<dbReference type="SMART" id="SM00346">
    <property type="entry name" value="HTH_ICLR"/>
    <property type="match status" value="1"/>
</dbReference>
<evidence type="ECO:0000256" key="2">
    <source>
        <dbReference type="ARBA" id="ARBA00023125"/>
    </source>
</evidence>
<dbReference type="Gene3D" id="3.30.450.40">
    <property type="match status" value="1"/>
</dbReference>
<evidence type="ECO:0000256" key="3">
    <source>
        <dbReference type="ARBA" id="ARBA00023163"/>
    </source>
</evidence>
<dbReference type="InterPro" id="IPR005471">
    <property type="entry name" value="Tscrpt_reg_IclR_N"/>
</dbReference>
<protein>
    <submittedName>
        <fullName evidence="6">IclR family transcriptional regulator</fullName>
    </submittedName>
</protein>
<dbReference type="InterPro" id="IPR036388">
    <property type="entry name" value="WH-like_DNA-bd_sf"/>
</dbReference>
<keyword evidence="1" id="KW-0805">Transcription regulation</keyword>
<feature type="domain" description="IclR-ED" evidence="5">
    <location>
        <begin position="101"/>
        <end position="286"/>
    </location>
</feature>
<dbReference type="Gene3D" id="1.10.10.10">
    <property type="entry name" value="Winged helix-like DNA-binding domain superfamily/Winged helix DNA-binding domain"/>
    <property type="match status" value="1"/>
</dbReference>
<name>A0ABN1BKC8_9BURK</name>
<keyword evidence="2" id="KW-0238">DNA-binding</keyword>
<dbReference type="PANTHER" id="PTHR30136">
    <property type="entry name" value="HELIX-TURN-HELIX TRANSCRIPTIONAL REGULATOR, ICLR FAMILY"/>
    <property type="match status" value="1"/>
</dbReference>
<evidence type="ECO:0000259" key="4">
    <source>
        <dbReference type="PROSITE" id="PS51077"/>
    </source>
</evidence>
<dbReference type="PANTHER" id="PTHR30136:SF33">
    <property type="entry name" value="TRANSCRIPTIONAL REGULATORY PROTEIN"/>
    <property type="match status" value="1"/>
</dbReference>
<dbReference type="SUPFAM" id="SSF46785">
    <property type="entry name" value="Winged helix' DNA-binding domain"/>
    <property type="match status" value="1"/>
</dbReference>
<dbReference type="Pfam" id="PF09339">
    <property type="entry name" value="HTH_IclR"/>
    <property type="match status" value="1"/>
</dbReference>
<dbReference type="SUPFAM" id="SSF55781">
    <property type="entry name" value="GAF domain-like"/>
    <property type="match status" value="1"/>
</dbReference>
<feature type="domain" description="HTH iclR-type" evidence="4">
    <location>
        <begin position="38"/>
        <end position="100"/>
    </location>
</feature>
<evidence type="ECO:0000256" key="1">
    <source>
        <dbReference type="ARBA" id="ARBA00023015"/>
    </source>
</evidence>
<dbReference type="Pfam" id="PF01614">
    <property type="entry name" value="IclR_C"/>
    <property type="match status" value="1"/>
</dbReference>
<comment type="caution">
    <text evidence="6">The sequence shown here is derived from an EMBL/GenBank/DDBJ whole genome shotgun (WGS) entry which is preliminary data.</text>
</comment>
<dbReference type="InterPro" id="IPR050707">
    <property type="entry name" value="HTH_MetabolicPath_Reg"/>
</dbReference>
<dbReference type="Proteomes" id="UP001501706">
    <property type="component" value="Unassembled WGS sequence"/>
</dbReference>
<keyword evidence="3" id="KW-0804">Transcription</keyword>
<evidence type="ECO:0000313" key="7">
    <source>
        <dbReference type="Proteomes" id="UP001501706"/>
    </source>
</evidence>